<protein>
    <submittedName>
        <fullName evidence="2">Uncharacterized protein</fullName>
    </submittedName>
</protein>
<dbReference type="STRING" id="58117.SAMN05421833_12713"/>
<feature type="transmembrane region" description="Helical" evidence="1">
    <location>
        <begin position="20"/>
        <end position="40"/>
    </location>
</feature>
<name>A0A1N7GA22_9ACTN</name>
<dbReference type="AlphaFoldDB" id="A0A1N7GA22"/>
<feature type="transmembrane region" description="Helical" evidence="1">
    <location>
        <begin position="46"/>
        <end position="62"/>
    </location>
</feature>
<reference evidence="3" key="1">
    <citation type="submission" date="2017-01" db="EMBL/GenBank/DDBJ databases">
        <authorList>
            <person name="Varghese N."/>
            <person name="Submissions S."/>
        </authorList>
    </citation>
    <scope>NUCLEOTIDE SEQUENCE [LARGE SCALE GENOMIC DNA]</scope>
    <source>
        <strain evidence="3">ATCC 12950</strain>
    </source>
</reference>
<keyword evidence="3" id="KW-1185">Reference proteome</keyword>
<dbReference type="RefSeq" id="WP_030509724.1">
    <property type="nucleotide sequence ID" value="NZ_CP192071.1"/>
</dbReference>
<feature type="transmembrane region" description="Helical" evidence="1">
    <location>
        <begin position="82"/>
        <end position="107"/>
    </location>
</feature>
<dbReference type="EMBL" id="FTNI01000027">
    <property type="protein sequence ID" value="SIS09433.1"/>
    <property type="molecule type" value="Genomic_DNA"/>
</dbReference>
<evidence type="ECO:0000256" key="1">
    <source>
        <dbReference type="SAM" id="Phobius"/>
    </source>
</evidence>
<proteinExistence type="predicted"/>
<dbReference type="OrthoDB" id="3874262at2"/>
<keyword evidence="1" id="KW-0472">Membrane</keyword>
<evidence type="ECO:0000313" key="2">
    <source>
        <dbReference type="EMBL" id="SIS09433.1"/>
    </source>
</evidence>
<sequence>MSTIDDSRTHEAFDLAKKCVTLSGMICGITLATVAVLSIVDQPGTTFMWARAVILLAIAPMLHRMIVRASQGSRRSFERMRVITVTMPIAIIGVDLIPGICPAWYAVMQAMSVLPLIAVAFILSGPGPRAAFPKTR</sequence>
<accession>A0A1N7GA22</accession>
<dbReference type="Proteomes" id="UP000186096">
    <property type="component" value="Unassembled WGS sequence"/>
</dbReference>
<organism evidence="2 3">
    <name type="scientific">Microbispora rosea</name>
    <dbReference type="NCBI Taxonomy" id="58117"/>
    <lineage>
        <taxon>Bacteria</taxon>
        <taxon>Bacillati</taxon>
        <taxon>Actinomycetota</taxon>
        <taxon>Actinomycetes</taxon>
        <taxon>Streptosporangiales</taxon>
        <taxon>Streptosporangiaceae</taxon>
        <taxon>Microbispora</taxon>
    </lineage>
</organism>
<keyword evidence="1" id="KW-0812">Transmembrane</keyword>
<feature type="transmembrane region" description="Helical" evidence="1">
    <location>
        <begin position="113"/>
        <end position="132"/>
    </location>
</feature>
<keyword evidence="1" id="KW-1133">Transmembrane helix</keyword>
<gene>
    <name evidence="2" type="ORF">SAMN05421833_12713</name>
</gene>
<evidence type="ECO:0000313" key="3">
    <source>
        <dbReference type="Proteomes" id="UP000186096"/>
    </source>
</evidence>